<dbReference type="InterPro" id="IPR044655">
    <property type="entry name" value="BAGP1-like"/>
</dbReference>
<dbReference type="EMBL" id="JACBKZ010000003">
    <property type="protein sequence ID" value="KAF5953562.1"/>
    <property type="molecule type" value="Genomic_DNA"/>
</dbReference>
<reference evidence="5 6" key="2">
    <citation type="submission" date="2020-07" db="EMBL/GenBank/DDBJ databases">
        <title>Genome assembly of wild tea tree DASZ reveals pedigree and selection history of tea varieties.</title>
        <authorList>
            <person name="Zhang W."/>
        </authorList>
    </citation>
    <scope>NUCLEOTIDE SEQUENCE [LARGE SCALE GENOMIC DNA]</scope>
    <source>
        <strain evidence="6">cv. G240</strain>
        <tissue evidence="5">Leaf</tissue>
    </source>
</reference>
<evidence type="ECO:0000256" key="2">
    <source>
        <dbReference type="ARBA" id="ARBA00023136"/>
    </source>
</evidence>
<protein>
    <recommendedName>
        <fullName evidence="4">VASt domain-containing protein</fullName>
    </recommendedName>
</protein>
<proteinExistence type="predicted"/>
<evidence type="ECO:0000256" key="3">
    <source>
        <dbReference type="SAM" id="Phobius"/>
    </source>
</evidence>
<dbReference type="Pfam" id="PF16016">
    <property type="entry name" value="VASt"/>
    <property type="match status" value="1"/>
</dbReference>
<reference evidence="6" key="1">
    <citation type="journal article" date="2020" name="Nat. Commun.">
        <title>Genome assembly of wild tea tree DASZ reveals pedigree and selection history of tea varieties.</title>
        <authorList>
            <person name="Zhang W."/>
            <person name="Zhang Y."/>
            <person name="Qiu H."/>
            <person name="Guo Y."/>
            <person name="Wan H."/>
            <person name="Zhang X."/>
            <person name="Scossa F."/>
            <person name="Alseekh S."/>
            <person name="Zhang Q."/>
            <person name="Wang P."/>
            <person name="Xu L."/>
            <person name="Schmidt M.H."/>
            <person name="Jia X."/>
            <person name="Li D."/>
            <person name="Zhu A."/>
            <person name="Guo F."/>
            <person name="Chen W."/>
            <person name="Ni D."/>
            <person name="Usadel B."/>
            <person name="Fernie A.R."/>
            <person name="Wen W."/>
        </authorList>
    </citation>
    <scope>NUCLEOTIDE SEQUENCE [LARGE SCALE GENOMIC DNA]</scope>
    <source>
        <strain evidence="6">cv. G240</strain>
    </source>
</reference>
<dbReference type="PANTHER" id="PTHR47038">
    <property type="entry name" value="BAG-ASSOCIATED GRAM PROTEIN 1"/>
    <property type="match status" value="1"/>
</dbReference>
<feature type="domain" description="VASt" evidence="4">
    <location>
        <begin position="81"/>
        <end position="136"/>
    </location>
</feature>
<keyword evidence="2 3" id="KW-0472">Membrane</keyword>
<dbReference type="Proteomes" id="UP000593564">
    <property type="component" value="Unassembled WGS sequence"/>
</dbReference>
<dbReference type="PROSITE" id="PS51778">
    <property type="entry name" value="VAST"/>
    <property type="match status" value="1"/>
</dbReference>
<keyword evidence="6" id="KW-1185">Reference proteome</keyword>
<accession>A0A7J7HKX7</accession>
<name>A0A7J7HKX7_CAMSI</name>
<evidence type="ECO:0000313" key="6">
    <source>
        <dbReference type="Proteomes" id="UP000593564"/>
    </source>
</evidence>
<dbReference type="GO" id="GO:0016020">
    <property type="term" value="C:membrane"/>
    <property type="evidence" value="ECO:0007669"/>
    <property type="project" value="UniProtKB-SubCell"/>
</dbReference>
<feature type="transmembrane region" description="Helical" evidence="3">
    <location>
        <begin position="20"/>
        <end position="41"/>
    </location>
</feature>
<dbReference type="AlphaFoldDB" id="A0A7J7HKX7"/>
<dbReference type="InterPro" id="IPR031968">
    <property type="entry name" value="VASt"/>
</dbReference>
<dbReference type="PANTHER" id="PTHR47038:SF1">
    <property type="entry name" value="BAG-ASSOCIATED GRAM PROTEIN 1"/>
    <property type="match status" value="1"/>
</dbReference>
<sequence length="136" mass="15348">MKQSFFNLIYFLHCPGLAETFLDILLSSVSIGLAVMIGLVIEKEQSALRAQSSSIRSSKSQAKIAEESMPKIVKFQPFIKEEALVSIHNDVFPSTAEQFFDLLLNDDSNFINEYRSVRKDTNLTIGPWHDADEYDG</sequence>
<keyword evidence="3" id="KW-0812">Transmembrane</keyword>
<keyword evidence="3" id="KW-1133">Transmembrane helix</keyword>
<comment type="caution">
    <text evidence="5">The sequence shown here is derived from an EMBL/GenBank/DDBJ whole genome shotgun (WGS) entry which is preliminary data.</text>
</comment>
<gene>
    <name evidence="5" type="ORF">HYC85_006418</name>
</gene>
<evidence type="ECO:0000259" key="4">
    <source>
        <dbReference type="PROSITE" id="PS51778"/>
    </source>
</evidence>
<organism evidence="5 6">
    <name type="scientific">Camellia sinensis</name>
    <name type="common">Tea plant</name>
    <name type="synonym">Thea sinensis</name>
    <dbReference type="NCBI Taxonomy" id="4442"/>
    <lineage>
        <taxon>Eukaryota</taxon>
        <taxon>Viridiplantae</taxon>
        <taxon>Streptophyta</taxon>
        <taxon>Embryophyta</taxon>
        <taxon>Tracheophyta</taxon>
        <taxon>Spermatophyta</taxon>
        <taxon>Magnoliopsida</taxon>
        <taxon>eudicotyledons</taxon>
        <taxon>Gunneridae</taxon>
        <taxon>Pentapetalae</taxon>
        <taxon>asterids</taxon>
        <taxon>Ericales</taxon>
        <taxon>Theaceae</taxon>
        <taxon>Camellia</taxon>
    </lineage>
</organism>
<evidence type="ECO:0000313" key="5">
    <source>
        <dbReference type="EMBL" id="KAF5953562.1"/>
    </source>
</evidence>
<evidence type="ECO:0000256" key="1">
    <source>
        <dbReference type="ARBA" id="ARBA00004370"/>
    </source>
</evidence>
<comment type="subcellular location">
    <subcellularLocation>
        <location evidence="1">Membrane</location>
    </subcellularLocation>
</comment>